<dbReference type="AlphaFoldDB" id="A0A6A6VGR1"/>
<protein>
    <recommendedName>
        <fullName evidence="4">Cnl2/NKP2 family protein-domain-containing protein</fullName>
    </recommendedName>
</protein>
<proteinExistence type="predicted"/>
<dbReference type="EMBL" id="MU006567">
    <property type="protein sequence ID" value="KAF2748996.1"/>
    <property type="molecule type" value="Genomic_DNA"/>
</dbReference>
<keyword evidence="3" id="KW-1185">Reference proteome</keyword>
<dbReference type="Pfam" id="PF09447">
    <property type="entry name" value="Cnl2_NKP2"/>
    <property type="match status" value="1"/>
</dbReference>
<organism evidence="2 3">
    <name type="scientific">Sporormia fimetaria CBS 119925</name>
    <dbReference type="NCBI Taxonomy" id="1340428"/>
    <lineage>
        <taxon>Eukaryota</taxon>
        <taxon>Fungi</taxon>
        <taxon>Dikarya</taxon>
        <taxon>Ascomycota</taxon>
        <taxon>Pezizomycotina</taxon>
        <taxon>Dothideomycetes</taxon>
        <taxon>Pleosporomycetidae</taxon>
        <taxon>Pleosporales</taxon>
        <taxon>Sporormiaceae</taxon>
        <taxon>Sporormia</taxon>
    </lineage>
</organism>
<evidence type="ECO:0000313" key="2">
    <source>
        <dbReference type="EMBL" id="KAF2748996.1"/>
    </source>
</evidence>
<feature type="coiled-coil region" evidence="1">
    <location>
        <begin position="127"/>
        <end position="154"/>
    </location>
</feature>
<dbReference type="OrthoDB" id="2311687at2759"/>
<sequence>MPSQEATLLANFLLAPAALRNVLTFDQFAAILPSAQRSNPAVRDLYQELERLRNEDIQAVRENINDEIKASRPLRRACARRRKEQYDKAVAGLDLVALETERELSGDPSGSKPHTLRTIQPSIQEACQTIEAQIEEMESELQGTMQELKEVAGDLSDLRYGSFPKSVAGADLTEEVLATLERLEAACEGAAG</sequence>
<dbReference type="PANTHER" id="PTHR28064">
    <property type="entry name" value="INNER KINETOCHORE SUBUNIT NKP2"/>
    <property type="match status" value="1"/>
</dbReference>
<accession>A0A6A6VGR1</accession>
<gene>
    <name evidence="2" type="ORF">M011DRAFT_399332</name>
</gene>
<keyword evidence="1" id="KW-0175">Coiled coil</keyword>
<reference evidence="2" key="1">
    <citation type="journal article" date="2020" name="Stud. Mycol.">
        <title>101 Dothideomycetes genomes: a test case for predicting lifestyles and emergence of pathogens.</title>
        <authorList>
            <person name="Haridas S."/>
            <person name="Albert R."/>
            <person name="Binder M."/>
            <person name="Bloem J."/>
            <person name="Labutti K."/>
            <person name="Salamov A."/>
            <person name="Andreopoulos B."/>
            <person name="Baker S."/>
            <person name="Barry K."/>
            <person name="Bills G."/>
            <person name="Bluhm B."/>
            <person name="Cannon C."/>
            <person name="Castanera R."/>
            <person name="Culley D."/>
            <person name="Daum C."/>
            <person name="Ezra D."/>
            <person name="Gonzalez J."/>
            <person name="Henrissat B."/>
            <person name="Kuo A."/>
            <person name="Liang C."/>
            <person name="Lipzen A."/>
            <person name="Lutzoni F."/>
            <person name="Magnuson J."/>
            <person name="Mondo S."/>
            <person name="Nolan M."/>
            <person name="Ohm R."/>
            <person name="Pangilinan J."/>
            <person name="Park H.-J."/>
            <person name="Ramirez L."/>
            <person name="Alfaro M."/>
            <person name="Sun H."/>
            <person name="Tritt A."/>
            <person name="Yoshinaga Y."/>
            <person name="Zwiers L.-H."/>
            <person name="Turgeon B."/>
            <person name="Goodwin S."/>
            <person name="Spatafora J."/>
            <person name="Crous P."/>
            <person name="Grigoriev I."/>
        </authorList>
    </citation>
    <scope>NUCLEOTIDE SEQUENCE</scope>
    <source>
        <strain evidence="2">CBS 119925</strain>
    </source>
</reference>
<dbReference type="Proteomes" id="UP000799440">
    <property type="component" value="Unassembled WGS sequence"/>
</dbReference>
<dbReference type="GO" id="GO:0007059">
    <property type="term" value="P:chromosome segregation"/>
    <property type="evidence" value="ECO:0007669"/>
    <property type="project" value="TreeGrafter"/>
</dbReference>
<evidence type="ECO:0000313" key="3">
    <source>
        <dbReference type="Proteomes" id="UP000799440"/>
    </source>
</evidence>
<name>A0A6A6VGR1_9PLEO</name>
<dbReference type="PANTHER" id="PTHR28064:SF1">
    <property type="entry name" value="INNER KINETOCHORE SUBUNIT NKP2"/>
    <property type="match status" value="1"/>
</dbReference>
<dbReference type="InterPro" id="IPR018565">
    <property type="entry name" value="Nkp2/Cnl2"/>
</dbReference>
<dbReference type="GO" id="GO:0031511">
    <property type="term" value="C:Mis6-Sim4 complex"/>
    <property type="evidence" value="ECO:0007669"/>
    <property type="project" value="TreeGrafter"/>
</dbReference>
<evidence type="ECO:0000256" key="1">
    <source>
        <dbReference type="SAM" id="Coils"/>
    </source>
</evidence>
<evidence type="ECO:0008006" key="4">
    <source>
        <dbReference type="Google" id="ProtNLM"/>
    </source>
</evidence>